<evidence type="ECO:0000313" key="2">
    <source>
        <dbReference type="Proteomes" id="UP001230649"/>
    </source>
</evidence>
<keyword evidence="2" id="KW-1185">Reference proteome</keyword>
<accession>A0ACC2VB27</accession>
<evidence type="ECO:0000313" key="1">
    <source>
        <dbReference type="EMBL" id="KAJ9095846.1"/>
    </source>
</evidence>
<protein>
    <submittedName>
        <fullName evidence="1">Uncharacterized protein</fullName>
    </submittedName>
</protein>
<name>A0ACC2VB27_9TREE</name>
<organism evidence="1 2">
    <name type="scientific">Naganishia adeliensis</name>
    <dbReference type="NCBI Taxonomy" id="92952"/>
    <lineage>
        <taxon>Eukaryota</taxon>
        <taxon>Fungi</taxon>
        <taxon>Dikarya</taxon>
        <taxon>Basidiomycota</taxon>
        <taxon>Agaricomycotina</taxon>
        <taxon>Tremellomycetes</taxon>
        <taxon>Filobasidiales</taxon>
        <taxon>Filobasidiaceae</taxon>
        <taxon>Naganishia</taxon>
    </lineage>
</organism>
<dbReference type="EMBL" id="JASBWS010000119">
    <property type="protein sequence ID" value="KAJ9095846.1"/>
    <property type="molecule type" value="Genomic_DNA"/>
</dbReference>
<dbReference type="Proteomes" id="UP001230649">
    <property type="component" value="Unassembled WGS sequence"/>
</dbReference>
<reference evidence="1" key="1">
    <citation type="submission" date="2023-04" db="EMBL/GenBank/DDBJ databases">
        <title>Draft Genome sequencing of Naganishia species isolated from polar environments using Oxford Nanopore Technology.</title>
        <authorList>
            <person name="Leo P."/>
            <person name="Venkateswaran K."/>
        </authorList>
    </citation>
    <scope>NUCLEOTIDE SEQUENCE</scope>
    <source>
        <strain evidence="1">MNA-CCFEE 5262</strain>
    </source>
</reference>
<gene>
    <name evidence="1" type="ORF">QFC20_006555</name>
</gene>
<proteinExistence type="predicted"/>
<comment type="caution">
    <text evidence="1">The sequence shown here is derived from an EMBL/GenBank/DDBJ whole genome shotgun (WGS) entry which is preliminary data.</text>
</comment>
<sequence length="235" mass="26699">MSSERKPEIVVHHLNNSRSERIFWALEELNIPYDVKVYLRNPIAAPKELKAVHPLGKSPVITDHGKAIAESGTIIDYLMHTYTTNHREFSLADNYWSHYSEGSLMLFLQMALVFVISGQQAPWFVKPVITGFVNTVKSTYLVKQIQGSVDYMESELGKTSDGWFSGKSEPGAGDFMMCYPINVLVNTDRMPEINVGPNLRKWMQSVETRPSFQRAKAKIEEEERKAKDAKAEVKS</sequence>